<evidence type="ECO:0000259" key="6">
    <source>
        <dbReference type="PROSITE" id="PS51005"/>
    </source>
</evidence>
<dbReference type="GO" id="GO:0006355">
    <property type="term" value="P:regulation of DNA-templated transcription"/>
    <property type="evidence" value="ECO:0007669"/>
    <property type="project" value="InterPro"/>
</dbReference>
<name>A0A835S9Z8_VANPL</name>
<reference evidence="7 8" key="1">
    <citation type="journal article" date="2020" name="Nat. Food">
        <title>A phased Vanilla planifolia genome enables genetic improvement of flavour and production.</title>
        <authorList>
            <person name="Hasing T."/>
            <person name="Tang H."/>
            <person name="Brym M."/>
            <person name="Khazi F."/>
            <person name="Huang T."/>
            <person name="Chambers A.H."/>
        </authorList>
    </citation>
    <scope>NUCLEOTIDE SEQUENCE [LARGE SCALE GENOMIC DNA]</scope>
    <source>
        <tissue evidence="7">Leaf</tissue>
    </source>
</reference>
<proteinExistence type="predicted"/>
<dbReference type="Pfam" id="PF02365">
    <property type="entry name" value="NAM"/>
    <property type="match status" value="1"/>
</dbReference>
<evidence type="ECO:0000256" key="1">
    <source>
        <dbReference type="ARBA" id="ARBA00004123"/>
    </source>
</evidence>
<evidence type="ECO:0000256" key="5">
    <source>
        <dbReference type="ARBA" id="ARBA00023242"/>
    </source>
</evidence>
<dbReference type="Gene3D" id="2.170.150.80">
    <property type="entry name" value="NAC domain"/>
    <property type="match status" value="1"/>
</dbReference>
<dbReference type="AlphaFoldDB" id="A0A835S9Z8"/>
<keyword evidence="2" id="KW-0805">Transcription regulation</keyword>
<evidence type="ECO:0000313" key="7">
    <source>
        <dbReference type="EMBL" id="KAG0502486.1"/>
    </source>
</evidence>
<dbReference type="GO" id="GO:0003677">
    <property type="term" value="F:DNA binding"/>
    <property type="evidence" value="ECO:0007669"/>
    <property type="project" value="UniProtKB-KW"/>
</dbReference>
<comment type="caution">
    <text evidence="7">The sequence shown here is derived from an EMBL/GenBank/DDBJ whole genome shotgun (WGS) entry which is preliminary data.</text>
</comment>
<evidence type="ECO:0000256" key="3">
    <source>
        <dbReference type="ARBA" id="ARBA00023125"/>
    </source>
</evidence>
<dbReference type="InterPro" id="IPR003441">
    <property type="entry name" value="NAC-dom"/>
</dbReference>
<evidence type="ECO:0000256" key="4">
    <source>
        <dbReference type="ARBA" id="ARBA00023163"/>
    </source>
</evidence>
<comment type="subcellular location">
    <subcellularLocation>
        <location evidence="1">Nucleus</location>
    </subcellularLocation>
</comment>
<gene>
    <name evidence="7" type="ORF">HPP92_002558</name>
</gene>
<sequence>MKASLDDLAPSFVSVRSSLFLDMDSGGLLMSSGLPPGFRFHPTDQELISCYLYKKMAACLPPDWNIIADIDLYKFNPWDLPEKAFFGEGEWFFFSPRDRKYPNGVRPNRSAGSGYWKATGTDKPILVAGGTRCIGVKKALVFYKGRPPKGVKTDWVMHEYRLLDSVVSPSQSQKQKGSMRLDDWVLCRVKQKGNLPAASVDAFDNTTPTQSVLTLGAQSEEKPKVELERIDLSEWGEHQNLGYLLLSQEGRQTTGNHSETNCFMTYSYFAAGNTEALQWPSPTVFGSMKRKASFGVLDEPMLLQPGKRLQCAADGLLSSVDSAAVSQGFPEFFT</sequence>
<dbReference type="OrthoDB" id="1921961at2759"/>
<feature type="domain" description="NAC" evidence="6">
    <location>
        <begin position="34"/>
        <end position="192"/>
    </location>
</feature>
<dbReference type="GO" id="GO:0005634">
    <property type="term" value="C:nucleus"/>
    <property type="evidence" value="ECO:0007669"/>
    <property type="project" value="UniProtKB-SubCell"/>
</dbReference>
<evidence type="ECO:0000313" key="8">
    <source>
        <dbReference type="Proteomes" id="UP000639772"/>
    </source>
</evidence>
<dbReference type="InterPro" id="IPR036093">
    <property type="entry name" value="NAC_dom_sf"/>
</dbReference>
<dbReference type="PANTHER" id="PTHR31744:SF233">
    <property type="entry name" value="NAC DOMAIN-CONTAINING PROTEIN 72-LIKE"/>
    <property type="match status" value="1"/>
</dbReference>
<keyword evidence="4" id="KW-0804">Transcription</keyword>
<protein>
    <recommendedName>
        <fullName evidence="6">NAC domain-containing protein</fullName>
    </recommendedName>
</protein>
<keyword evidence="3" id="KW-0238">DNA-binding</keyword>
<accession>A0A835S9Z8</accession>
<dbReference type="SUPFAM" id="SSF101941">
    <property type="entry name" value="NAC domain"/>
    <property type="match status" value="1"/>
</dbReference>
<keyword evidence="5" id="KW-0539">Nucleus</keyword>
<dbReference type="EMBL" id="JADCNM010000001">
    <property type="protein sequence ID" value="KAG0502486.1"/>
    <property type="molecule type" value="Genomic_DNA"/>
</dbReference>
<dbReference type="Proteomes" id="UP000639772">
    <property type="component" value="Chromosome 1"/>
</dbReference>
<dbReference type="PANTHER" id="PTHR31744">
    <property type="entry name" value="PROTEIN CUP-SHAPED COTYLEDON 2-RELATED"/>
    <property type="match status" value="1"/>
</dbReference>
<organism evidence="7 8">
    <name type="scientific">Vanilla planifolia</name>
    <name type="common">Vanilla</name>
    <dbReference type="NCBI Taxonomy" id="51239"/>
    <lineage>
        <taxon>Eukaryota</taxon>
        <taxon>Viridiplantae</taxon>
        <taxon>Streptophyta</taxon>
        <taxon>Embryophyta</taxon>
        <taxon>Tracheophyta</taxon>
        <taxon>Spermatophyta</taxon>
        <taxon>Magnoliopsida</taxon>
        <taxon>Liliopsida</taxon>
        <taxon>Asparagales</taxon>
        <taxon>Orchidaceae</taxon>
        <taxon>Vanilloideae</taxon>
        <taxon>Vanilleae</taxon>
        <taxon>Vanilla</taxon>
    </lineage>
</organism>
<dbReference type="PROSITE" id="PS51005">
    <property type="entry name" value="NAC"/>
    <property type="match status" value="1"/>
</dbReference>
<evidence type="ECO:0000256" key="2">
    <source>
        <dbReference type="ARBA" id="ARBA00023015"/>
    </source>
</evidence>